<dbReference type="Proteomes" id="UP001165586">
    <property type="component" value="Unassembled WGS sequence"/>
</dbReference>
<comment type="caution">
    <text evidence="1">The sequence shown here is derived from an EMBL/GenBank/DDBJ whole genome shotgun (WGS) entry which is preliminary data.</text>
</comment>
<protein>
    <submittedName>
        <fullName evidence="1">Uncharacterized protein</fullName>
    </submittedName>
</protein>
<gene>
    <name evidence="1" type="ORF">N1032_26525</name>
</gene>
<dbReference type="EMBL" id="JANLCJ010000573">
    <property type="protein sequence ID" value="MCS5737290.1"/>
    <property type="molecule type" value="Genomic_DNA"/>
</dbReference>
<dbReference type="RefSeq" id="WP_259543644.1">
    <property type="nucleotide sequence ID" value="NZ_JANLCJ010000573.1"/>
</dbReference>
<reference evidence="1" key="1">
    <citation type="submission" date="2022-08" db="EMBL/GenBank/DDBJ databases">
        <authorList>
            <person name="Deng Y."/>
            <person name="Han X.-F."/>
            <person name="Zhang Y.-Q."/>
        </authorList>
    </citation>
    <scope>NUCLEOTIDE SEQUENCE</scope>
    <source>
        <strain evidence="1">CPCC 203386</strain>
    </source>
</reference>
<evidence type="ECO:0000313" key="2">
    <source>
        <dbReference type="Proteomes" id="UP001165586"/>
    </source>
</evidence>
<keyword evidence="2" id="KW-1185">Reference proteome</keyword>
<sequence>QIDIDALKNHMTADEAVAAGFLRVEAAVKMEPDGTAIQVGPNYIKINTIIRSSVANSPFLWNTPLYSILKSPLIVPNGKTLKVTKPYGPALMELNHSPGGATRSADCWTPKLTALGSVILASPPLGNTSQQLDWLMIKDEWYFDYV</sequence>
<proteinExistence type="predicted"/>
<accession>A0ABT2HBE7</accession>
<evidence type="ECO:0000313" key="1">
    <source>
        <dbReference type="EMBL" id="MCS5737290.1"/>
    </source>
</evidence>
<organism evidence="1 2">
    <name type="scientific">Herbiconiux daphne</name>
    <dbReference type="NCBI Taxonomy" id="2970914"/>
    <lineage>
        <taxon>Bacteria</taxon>
        <taxon>Bacillati</taxon>
        <taxon>Actinomycetota</taxon>
        <taxon>Actinomycetes</taxon>
        <taxon>Micrococcales</taxon>
        <taxon>Microbacteriaceae</taxon>
        <taxon>Herbiconiux</taxon>
    </lineage>
</organism>
<name>A0ABT2HBE7_9MICO</name>
<feature type="non-terminal residue" evidence="1">
    <location>
        <position position="1"/>
    </location>
</feature>